<feature type="transmembrane region" description="Helical" evidence="11">
    <location>
        <begin position="276"/>
        <end position="296"/>
    </location>
</feature>
<evidence type="ECO:0000313" key="13">
    <source>
        <dbReference type="EMBL" id="EDV27631.1"/>
    </source>
</evidence>
<keyword evidence="14" id="KW-1185">Reference proteome</keyword>
<dbReference type="HOGENOM" id="CLU_040230_0_0_1"/>
<organism evidence="13 14">
    <name type="scientific">Trichoplax adhaerens</name>
    <name type="common">Trichoplax reptans</name>
    <dbReference type="NCBI Taxonomy" id="10228"/>
    <lineage>
        <taxon>Eukaryota</taxon>
        <taxon>Metazoa</taxon>
        <taxon>Placozoa</taxon>
        <taxon>Uniplacotomia</taxon>
        <taxon>Trichoplacea</taxon>
        <taxon>Trichoplacidae</taxon>
        <taxon>Trichoplax</taxon>
    </lineage>
</organism>
<dbReference type="GO" id="GO:0005216">
    <property type="term" value="F:monoatomic ion channel activity"/>
    <property type="evidence" value="ECO:0007669"/>
    <property type="project" value="InterPro"/>
</dbReference>
<keyword evidence="9" id="KW-0325">Glycoprotein</keyword>
<keyword evidence="7" id="KW-0406">Ion transport</keyword>
<dbReference type="KEGG" id="tad:TRIADDRAFT_53529"/>
<evidence type="ECO:0000256" key="9">
    <source>
        <dbReference type="ARBA" id="ARBA00023180"/>
    </source>
</evidence>
<evidence type="ECO:0000256" key="6">
    <source>
        <dbReference type="ARBA" id="ARBA00023043"/>
    </source>
</evidence>
<dbReference type="PhylomeDB" id="B3RPG5"/>
<evidence type="ECO:0000256" key="11">
    <source>
        <dbReference type="SAM" id="Phobius"/>
    </source>
</evidence>
<comment type="subcellular location">
    <subcellularLocation>
        <location evidence="1">Membrane</location>
        <topology evidence="1">Multi-pass membrane protein</topology>
    </subcellularLocation>
</comment>
<evidence type="ECO:0000313" key="14">
    <source>
        <dbReference type="Proteomes" id="UP000009022"/>
    </source>
</evidence>
<dbReference type="CTD" id="6750680"/>
<feature type="transmembrane region" description="Helical" evidence="11">
    <location>
        <begin position="316"/>
        <end position="336"/>
    </location>
</feature>
<dbReference type="GO" id="GO:1902495">
    <property type="term" value="C:transmembrane transporter complex"/>
    <property type="evidence" value="ECO:0000318"/>
    <property type="project" value="GO_Central"/>
</dbReference>
<dbReference type="OrthoDB" id="1661883at2759"/>
<dbReference type="GO" id="GO:0022857">
    <property type="term" value="F:transmembrane transporter activity"/>
    <property type="evidence" value="ECO:0000318"/>
    <property type="project" value="GO_Central"/>
</dbReference>
<feature type="transmembrane region" description="Helical" evidence="11">
    <location>
        <begin position="383"/>
        <end position="413"/>
    </location>
</feature>
<accession>B3RPG5</accession>
<dbReference type="GeneID" id="6750680"/>
<dbReference type="OMA" id="QANAVEC"/>
<keyword evidence="4" id="KW-0677">Repeat</keyword>
<dbReference type="InParanoid" id="B3RPG5"/>
<dbReference type="Gene3D" id="1.10.287.70">
    <property type="match status" value="1"/>
</dbReference>
<protein>
    <recommendedName>
        <fullName evidence="12">Ion transport domain-containing protein</fullName>
    </recommendedName>
</protein>
<evidence type="ECO:0000256" key="5">
    <source>
        <dbReference type="ARBA" id="ARBA00022989"/>
    </source>
</evidence>
<evidence type="ECO:0000256" key="3">
    <source>
        <dbReference type="ARBA" id="ARBA00022692"/>
    </source>
</evidence>
<dbReference type="PANTHER" id="PTHR47143">
    <property type="entry name" value="TRANSIENT RECEPTOR POTENTIAL CATION CHANNEL PROTEIN PAINLESS"/>
    <property type="match status" value="1"/>
</dbReference>
<dbReference type="EMBL" id="DS985242">
    <property type="protein sequence ID" value="EDV27631.1"/>
    <property type="molecule type" value="Genomic_DNA"/>
</dbReference>
<dbReference type="Pfam" id="PF00520">
    <property type="entry name" value="Ion_trans"/>
    <property type="match status" value="1"/>
</dbReference>
<evidence type="ECO:0000256" key="7">
    <source>
        <dbReference type="ARBA" id="ARBA00023065"/>
    </source>
</evidence>
<dbReference type="AlphaFoldDB" id="B3RPG5"/>
<evidence type="ECO:0000259" key="12">
    <source>
        <dbReference type="Pfam" id="PF00520"/>
    </source>
</evidence>
<gene>
    <name evidence="13" type="ORF">TRIADDRAFT_53529</name>
</gene>
<evidence type="ECO:0000256" key="10">
    <source>
        <dbReference type="ARBA" id="ARBA00023303"/>
    </source>
</evidence>
<feature type="transmembrane region" description="Helical" evidence="11">
    <location>
        <begin position="254"/>
        <end position="270"/>
    </location>
</feature>
<reference evidence="13 14" key="1">
    <citation type="journal article" date="2008" name="Nature">
        <title>The Trichoplax genome and the nature of placozoans.</title>
        <authorList>
            <person name="Srivastava M."/>
            <person name="Begovic E."/>
            <person name="Chapman J."/>
            <person name="Putnam N.H."/>
            <person name="Hellsten U."/>
            <person name="Kawashima T."/>
            <person name="Kuo A."/>
            <person name="Mitros T."/>
            <person name="Salamov A."/>
            <person name="Carpenter M.L."/>
            <person name="Signorovitch A.Y."/>
            <person name="Moreno M.A."/>
            <person name="Kamm K."/>
            <person name="Grimwood J."/>
            <person name="Schmutz J."/>
            <person name="Shapiro H."/>
            <person name="Grigoriev I.V."/>
            <person name="Buss L.W."/>
            <person name="Schierwater B."/>
            <person name="Dellaporta S.L."/>
            <person name="Rokhsar D.S."/>
        </authorList>
    </citation>
    <scope>NUCLEOTIDE SEQUENCE [LARGE SCALE GENOMIC DNA]</scope>
    <source>
        <strain evidence="13 14">Grell-BS-1999</strain>
    </source>
</reference>
<evidence type="ECO:0000256" key="4">
    <source>
        <dbReference type="ARBA" id="ARBA00022737"/>
    </source>
</evidence>
<evidence type="ECO:0000256" key="1">
    <source>
        <dbReference type="ARBA" id="ARBA00004141"/>
    </source>
</evidence>
<evidence type="ECO:0000256" key="2">
    <source>
        <dbReference type="ARBA" id="ARBA00022448"/>
    </source>
</evidence>
<feature type="domain" description="Ion transport" evidence="12">
    <location>
        <begin position="145"/>
        <end position="419"/>
    </location>
</feature>
<feature type="transmembrane region" description="Helical" evidence="11">
    <location>
        <begin position="221"/>
        <end position="242"/>
    </location>
</feature>
<feature type="transmembrane region" description="Helical" evidence="11">
    <location>
        <begin position="141"/>
        <end position="161"/>
    </location>
</feature>
<proteinExistence type="predicted"/>
<sequence length="517" mass="59127">METQGIFELCYSYMFTPISRSYFLVLVNRNRDLLLKVGKENITTMQSIIQKMPKVASEVMNTCIKKSSTFDREGKNIYTIVYDFTLLEPGEELEEMYNLPKGIHNLNALTTIVSSNHVGLLEHPLSARLLDTKWSHFGRRVYVFNLMINILFIVALTAYVLNIEDYFNSAYSKVHLIGLQPSNAFSGNGKPASRSISAFSNSTSNGTVIDDIARNHSSIPILKALILVFSIVNLIREIFQLYHEKWKYFLSYENYFEIALHTSVIAFAVGPGTSSYFWAIGTFSVQLAYIELVMFLRKLPVIGKYVLMIRSMVNTILKVMIIVFIFVMGFAIGFGMQCLHEVAFSNIFLSVIKVIDMMVGEIDYKDVFLSGIQNGDIAYPGSYAVLVILLIFIFIMSILVMNLMIGLAVGDIAEMEKKAKLRRLADLTDYFYNIDKIMSRHLRKQYKIDKITCTEVERITTVDKSNSNECLFESHNSEISSQMQEMVRQFESQRMRLIAMEEKLRFICQNMDDTSTS</sequence>
<dbReference type="PANTHER" id="PTHR47143:SF1">
    <property type="entry name" value="ION_TRANS DOMAIN-CONTAINING PROTEIN"/>
    <property type="match status" value="1"/>
</dbReference>
<keyword evidence="5 11" id="KW-1133">Transmembrane helix</keyword>
<dbReference type="Proteomes" id="UP000009022">
    <property type="component" value="Unassembled WGS sequence"/>
</dbReference>
<keyword evidence="3 11" id="KW-0812">Transmembrane</keyword>
<dbReference type="InterPro" id="IPR052076">
    <property type="entry name" value="TRP_cation_channel"/>
</dbReference>
<dbReference type="RefSeq" id="XP_002109465.1">
    <property type="nucleotide sequence ID" value="XM_002109429.1"/>
</dbReference>
<keyword evidence="6" id="KW-0040">ANK repeat</keyword>
<keyword evidence="10" id="KW-0407">Ion channel</keyword>
<dbReference type="InterPro" id="IPR005821">
    <property type="entry name" value="Ion_trans_dom"/>
</dbReference>
<name>B3RPG5_TRIAD</name>
<dbReference type="eggNOG" id="KOG0510">
    <property type="taxonomic scope" value="Eukaryota"/>
</dbReference>
<keyword evidence="8 11" id="KW-0472">Membrane</keyword>
<evidence type="ECO:0000256" key="8">
    <source>
        <dbReference type="ARBA" id="ARBA00023136"/>
    </source>
</evidence>
<keyword evidence="2" id="KW-0813">Transport</keyword>
<dbReference type="GO" id="GO:0034220">
    <property type="term" value="P:monoatomic ion transmembrane transport"/>
    <property type="evidence" value="ECO:0000318"/>
    <property type="project" value="GO_Central"/>
</dbReference>